<dbReference type="EMBL" id="MT144101">
    <property type="protein sequence ID" value="QJA48738.1"/>
    <property type="molecule type" value="Genomic_DNA"/>
</dbReference>
<proteinExistence type="predicted"/>
<dbReference type="AlphaFoldDB" id="A0A6H1ZMJ9"/>
<organism evidence="1">
    <name type="scientific">viral metagenome</name>
    <dbReference type="NCBI Taxonomy" id="1070528"/>
    <lineage>
        <taxon>unclassified sequences</taxon>
        <taxon>metagenomes</taxon>
        <taxon>organismal metagenomes</taxon>
    </lineage>
</organism>
<dbReference type="EMBL" id="MT143151">
    <property type="protein sequence ID" value="QJA93470.1"/>
    <property type="molecule type" value="Genomic_DNA"/>
</dbReference>
<dbReference type="EMBL" id="MT142235">
    <property type="protein sequence ID" value="QJA76648.1"/>
    <property type="molecule type" value="Genomic_DNA"/>
</dbReference>
<protein>
    <submittedName>
        <fullName evidence="1">Uncharacterized protein</fullName>
    </submittedName>
</protein>
<sequence>MSNADDKLIHYLPEDMGEGVKDFFSGVEEAKLETMKSRFAKLQESLIVNENPTEDDNELERLKSEVSKFVKEGR</sequence>
<name>A0A6H1ZMJ9_9ZZZZ</name>
<evidence type="ECO:0000313" key="2">
    <source>
        <dbReference type="EMBL" id="QJA76648.1"/>
    </source>
</evidence>
<gene>
    <name evidence="2" type="ORF">MM415A01474_0017</name>
    <name evidence="3" type="ORF">MM415B04215_0012</name>
    <name evidence="1" type="ORF">TM448A01146_0009</name>
    <name evidence="4" type="ORF">TM448B01392_0009</name>
</gene>
<evidence type="ECO:0000313" key="4">
    <source>
        <dbReference type="EMBL" id="QJH98748.1"/>
    </source>
</evidence>
<accession>A0A6H1ZMJ9</accession>
<reference evidence="1" key="1">
    <citation type="submission" date="2020-03" db="EMBL/GenBank/DDBJ databases">
        <title>The deep terrestrial virosphere.</title>
        <authorList>
            <person name="Holmfeldt K."/>
            <person name="Nilsson E."/>
            <person name="Simone D."/>
            <person name="Lopez-Fernandez M."/>
            <person name="Wu X."/>
            <person name="de Brujin I."/>
            <person name="Lundin D."/>
            <person name="Andersson A."/>
            <person name="Bertilsson S."/>
            <person name="Dopson M."/>
        </authorList>
    </citation>
    <scope>NUCLEOTIDE SEQUENCE</scope>
    <source>
        <strain evidence="2">MM415A01474</strain>
        <strain evidence="3">MM415B04215</strain>
        <strain evidence="1">TM448A01146</strain>
        <strain evidence="4">TM448B01392</strain>
    </source>
</reference>
<evidence type="ECO:0000313" key="3">
    <source>
        <dbReference type="EMBL" id="QJA93470.1"/>
    </source>
</evidence>
<evidence type="ECO:0000313" key="1">
    <source>
        <dbReference type="EMBL" id="QJA48738.1"/>
    </source>
</evidence>
<dbReference type="EMBL" id="MT144751">
    <property type="protein sequence ID" value="QJH98748.1"/>
    <property type="molecule type" value="Genomic_DNA"/>
</dbReference>